<organism evidence="12 14">
    <name type="scientific">Bursaphelenchus xylophilus</name>
    <name type="common">Pinewood nematode worm</name>
    <name type="synonym">Aphelenchoides xylophilus</name>
    <dbReference type="NCBI Taxonomy" id="6326"/>
    <lineage>
        <taxon>Eukaryota</taxon>
        <taxon>Metazoa</taxon>
        <taxon>Ecdysozoa</taxon>
        <taxon>Nematoda</taxon>
        <taxon>Chromadorea</taxon>
        <taxon>Rhabditida</taxon>
        <taxon>Tylenchina</taxon>
        <taxon>Tylenchomorpha</taxon>
        <taxon>Aphelenchoidea</taxon>
        <taxon>Aphelenchoididae</taxon>
        <taxon>Bursaphelenchus</taxon>
    </lineage>
</organism>
<reference evidence="11" key="2">
    <citation type="submission" date="2020-08" db="EMBL/GenBank/DDBJ databases">
        <authorList>
            <person name="Kikuchi T."/>
        </authorList>
    </citation>
    <scope>NUCLEOTIDE SEQUENCE</scope>
    <source>
        <strain evidence="10">Ka4C1</strain>
    </source>
</reference>
<keyword evidence="6 9" id="KW-1133">Transmembrane helix</keyword>
<name>A0A1I7RQW2_BURXY</name>
<sequence>MADPKSQTDVPDSILYNEIAIRNNFQVLEYSRTCHAALAGIAAGILGLTGLWGFGFYIFMVLLQAGIWELKSNFAWNKYFFSRSLIINHSFVGGLFTYVLLWVFIYGIVHVY</sequence>
<dbReference type="WBParaSite" id="BXY_0310700.1">
    <property type="protein sequence ID" value="BXY_0310700.1"/>
    <property type="gene ID" value="BXY_0310700"/>
</dbReference>
<gene>
    <name evidence="10" type="ORF">BXYJ_LOCUS14832</name>
</gene>
<comment type="similarity">
    <text evidence="2">Belongs to the EMC6 family.</text>
</comment>
<evidence type="ECO:0000256" key="1">
    <source>
        <dbReference type="ARBA" id="ARBA00004477"/>
    </source>
</evidence>
<accession>A0A1I7RQW2</accession>
<proteinExistence type="inferred from homology"/>
<dbReference type="GO" id="GO:0034975">
    <property type="term" value="P:protein folding in endoplasmic reticulum"/>
    <property type="evidence" value="ECO:0007669"/>
    <property type="project" value="TreeGrafter"/>
</dbReference>
<evidence type="ECO:0000313" key="13">
    <source>
        <dbReference type="Proteomes" id="UP000659654"/>
    </source>
</evidence>
<keyword evidence="4 9" id="KW-0812">Transmembrane</keyword>
<dbReference type="Proteomes" id="UP000659654">
    <property type="component" value="Unassembled WGS sequence"/>
</dbReference>
<protein>
    <recommendedName>
        <fullName evidence="3">ER membrane protein complex subunit 6</fullName>
    </recommendedName>
    <alternativeName>
        <fullName evidence="8">Transmembrane protein 93</fullName>
    </alternativeName>
</protein>
<evidence type="ECO:0000313" key="14">
    <source>
        <dbReference type="WBParaSite" id="BXY_0310700.1"/>
    </source>
</evidence>
<dbReference type="EMBL" id="CAJFCV020000006">
    <property type="protein sequence ID" value="CAG9130709.1"/>
    <property type="molecule type" value="Genomic_DNA"/>
</dbReference>
<dbReference type="InterPro" id="IPR008504">
    <property type="entry name" value="Emc6"/>
</dbReference>
<dbReference type="InterPro" id="IPR029008">
    <property type="entry name" value="EMC6-like"/>
</dbReference>
<keyword evidence="7 9" id="KW-0472">Membrane</keyword>
<evidence type="ECO:0000256" key="7">
    <source>
        <dbReference type="ARBA" id="ARBA00023136"/>
    </source>
</evidence>
<evidence type="ECO:0000313" key="10">
    <source>
        <dbReference type="EMBL" id="CAD5234741.1"/>
    </source>
</evidence>
<dbReference type="Proteomes" id="UP000095284">
    <property type="component" value="Unplaced"/>
</dbReference>
<feature type="transmembrane region" description="Helical" evidence="9">
    <location>
        <begin position="36"/>
        <end position="63"/>
    </location>
</feature>
<evidence type="ECO:0000256" key="9">
    <source>
        <dbReference type="SAM" id="Phobius"/>
    </source>
</evidence>
<dbReference type="SMR" id="A0A1I7RQW2"/>
<evidence type="ECO:0000256" key="2">
    <source>
        <dbReference type="ARBA" id="ARBA00009436"/>
    </source>
</evidence>
<keyword evidence="13" id="KW-1185">Reference proteome</keyword>
<evidence type="ECO:0000313" key="12">
    <source>
        <dbReference type="Proteomes" id="UP000095284"/>
    </source>
</evidence>
<dbReference type="OrthoDB" id="16510at2759"/>
<dbReference type="Pfam" id="PF07019">
    <property type="entry name" value="EMC6"/>
    <property type="match status" value="1"/>
</dbReference>
<reference evidence="14" key="1">
    <citation type="submission" date="2016-11" db="UniProtKB">
        <authorList>
            <consortium name="WormBaseParasite"/>
        </authorList>
    </citation>
    <scope>IDENTIFICATION</scope>
</reference>
<evidence type="ECO:0000313" key="11">
    <source>
        <dbReference type="EMBL" id="CAG9130709.1"/>
    </source>
</evidence>
<evidence type="ECO:0000256" key="8">
    <source>
        <dbReference type="ARBA" id="ARBA00031072"/>
    </source>
</evidence>
<evidence type="ECO:0000256" key="3">
    <source>
        <dbReference type="ARBA" id="ARBA00020827"/>
    </source>
</evidence>
<keyword evidence="5" id="KW-0256">Endoplasmic reticulum</keyword>
<dbReference type="GO" id="GO:0072546">
    <property type="term" value="C:EMC complex"/>
    <property type="evidence" value="ECO:0007669"/>
    <property type="project" value="InterPro"/>
</dbReference>
<comment type="subcellular location">
    <subcellularLocation>
        <location evidence="1">Endoplasmic reticulum membrane</location>
        <topology evidence="1">Multi-pass membrane protein</topology>
    </subcellularLocation>
</comment>
<evidence type="ECO:0000256" key="6">
    <source>
        <dbReference type="ARBA" id="ARBA00022989"/>
    </source>
</evidence>
<feature type="transmembrane region" description="Helical" evidence="9">
    <location>
        <begin position="84"/>
        <end position="109"/>
    </location>
</feature>
<dbReference type="GO" id="GO:0000045">
    <property type="term" value="P:autophagosome assembly"/>
    <property type="evidence" value="ECO:0007669"/>
    <property type="project" value="TreeGrafter"/>
</dbReference>
<dbReference type="AlphaFoldDB" id="A0A1I7RQW2"/>
<dbReference type="Proteomes" id="UP000582659">
    <property type="component" value="Unassembled WGS sequence"/>
</dbReference>
<dbReference type="PANTHER" id="PTHR20994:SF0">
    <property type="entry name" value="ER MEMBRANE PROTEIN COMPLEX SUBUNIT 6"/>
    <property type="match status" value="1"/>
</dbReference>
<evidence type="ECO:0000256" key="4">
    <source>
        <dbReference type="ARBA" id="ARBA00022692"/>
    </source>
</evidence>
<evidence type="ECO:0000256" key="5">
    <source>
        <dbReference type="ARBA" id="ARBA00022824"/>
    </source>
</evidence>
<dbReference type="eggNOG" id="KOG4455">
    <property type="taxonomic scope" value="Eukaryota"/>
</dbReference>
<dbReference type="EMBL" id="CAJFDI010000006">
    <property type="protein sequence ID" value="CAD5234741.1"/>
    <property type="molecule type" value="Genomic_DNA"/>
</dbReference>
<dbReference type="PANTHER" id="PTHR20994">
    <property type="entry name" value="ER MEMBRANE PROTEIN COMPLEX SUBUNIT 6"/>
    <property type="match status" value="1"/>
</dbReference>